<name>A0A2I8EII4_9BURK</name>
<gene>
    <name evidence="1" type="ORF">C2L65_06425</name>
</gene>
<dbReference type="EMBL" id="CP026111">
    <property type="protein sequence ID" value="AUT59269.1"/>
    <property type="molecule type" value="Genomic_DNA"/>
</dbReference>
<accession>A0A2I8EII4</accession>
<evidence type="ECO:0000313" key="2">
    <source>
        <dbReference type="Proteomes" id="UP000243502"/>
    </source>
</evidence>
<proteinExistence type="predicted"/>
<sequence>MRRRLICLRFRWRPRFAFVLHASPFDLLAFSLASALCPSCFTRRRLICWRLRWHPRFAFVLHASPFDLLASSLASALCLRASRVAV</sequence>
<protein>
    <submittedName>
        <fullName evidence="1">Uncharacterized protein</fullName>
    </submittedName>
</protein>
<organism evidence="1 2">
    <name type="scientific">Paraburkholderia terrae</name>
    <dbReference type="NCBI Taxonomy" id="311230"/>
    <lineage>
        <taxon>Bacteria</taxon>
        <taxon>Pseudomonadati</taxon>
        <taxon>Pseudomonadota</taxon>
        <taxon>Betaproteobacteria</taxon>
        <taxon>Burkholderiales</taxon>
        <taxon>Burkholderiaceae</taxon>
        <taxon>Paraburkholderia</taxon>
    </lineage>
</organism>
<dbReference type="AlphaFoldDB" id="A0A2I8EII4"/>
<reference evidence="1 2" key="1">
    <citation type="submission" date="2018-01" db="EMBL/GenBank/DDBJ databases">
        <title>Species boundaries and ecological features among Paraburkholderia terrae DSMZ17804T, P. hospita DSMZ17164T and P. caribensis DSMZ13236T.</title>
        <authorList>
            <person name="Pratama A.A."/>
        </authorList>
    </citation>
    <scope>NUCLEOTIDE SEQUENCE [LARGE SCALE GENOMIC DNA]</scope>
    <source>
        <strain evidence="1 2">DSM 17804</strain>
    </source>
</reference>
<dbReference type="KEGG" id="pter:C2L65_06425"/>
<evidence type="ECO:0000313" key="1">
    <source>
        <dbReference type="EMBL" id="AUT59269.1"/>
    </source>
</evidence>
<dbReference type="Proteomes" id="UP000243502">
    <property type="component" value="Chromosome 1"/>
</dbReference>